<name>A0ABS3CZC7_9ALTE</name>
<feature type="transmembrane region" description="Helical" evidence="2">
    <location>
        <begin position="340"/>
        <end position="363"/>
    </location>
</feature>
<dbReference type="InterPro" id="IPR001623">
    <property type="entry name" value="DnaJ_domain"/>
</dbReference>
<keyword evidence="2" id="KW-0812">Transmembrane</keyword>
<dbReference type="Proteomes" id="UP000663992">
    <property type="component" value="Unassembled WGS sequence"/>
</dbReference>
<dbReference type="CDD" id="cd06257">
    <property type="entry name" value="DnaJ"/>
    <property type="match status" value="1"/>
</dbReference>
<organism evidence="4 5">
    <name type="scientific">Bowmanella yangjiangensis</name>
    <dbReference type="NCBI Taxonomy" id="2811230"/>
    <lineage>
        <taxon>Bacteria</taxon>
        <taxon>Pseudomonadati</taxon>
        <taxon>Pseudomonadota</taxon>
        <taxon>Gammaproteobacteria</taxon>
        <taxon>Alteromonadales</taxon>
        <taxon>Alteromonadaceae</taxon>
        <taxon>Bowmanella</taxon>
    </lineage>
</organism>
<protein>
    <submittedName>
        <fullName evidence="4">J domain-containing protein</fullName>
    </submittedName>
</protein>
<sequence>MHPWTLLGLSADADVRSIKRRYAQLLKDTRPDDDADAFQRLRRAYELALDIAQRGDGAAVPAPPSEFVPPRQEAAAEAEQASLHEPIARLVEASPSLDAALQQAADLQLERELQLYLLARCNSLDEKGCEILRWAMARLHWLSPWQADYLPQLQLELLADRWLAQELQVAAALLQAGTERSVLDHLVELARSEWLRPFERNLQFQEGVLRLLEQNEQWSPAFFERLADRLGWVEEQGRLPCPLDRWERLNRRCEYQAVKQRLLKHLNEKWPPSAEQRAAWLLLKPMTSIERRLLVDRFVEEDWWACEALDGRLRQDYPELPAQLGATAWQSWQDWRPRRWASAAACYAWLLLFAAMLLGMLYGNDPLQIAGHGKGLQGAVVANLMSSLAIVGLLASLVRGWSRLTRFMLWAELPLSRLLLPATWHADGSGMLVLRHCVPAAALASLVALFDPWTGGWAFALAVFALALLFLGHVCSGKSPWPGSLKGVSDMFKVDYSRKAEW</sequence>
<accession>A0ABS3CZC7</accession>
<gene>
    <name evidence="4" type="ORF">J0A65_21570</name>
</gene>
<proteinExistence type="predicted"/>
<reference evidence="4 5" key="1">
    <citation type="submission" date="2021-03" db="EMBL/GenBank/DDBJ databases">
        <title>novel species isolated from a fishpond in China.</title>
        <authorList>
            <person name="Lu H."/>
            <person name="Cai Z."/>
        </authorList>
    </citation>
    <scope>NUCLEOTIDE SEQUENCE [LARGE SCALE GENOMIC DNA]</scope>
    <source>
        <strain evidence="4 5">Y57</strain>
    </source>
</reference>
<evidence type="ECO:0000256" key="1">
    <source>
        <dbReference type="ARBA" id="ARBA00023186"/>
    </source>
</evidence>
<keyword evidence="1" id="KW-0143">Chaperone</keyword>
<keyword evidence="2" id="KW-1133">Transmembrane helix</keyword>
<keyword evidence="5" id="KW-1185">Reference proteome</keyword>
<feature type="transmembrane region" description="Helical" evidence="2">
    <location>
        <begin position="456"/>
        <end position="476"/>
    </location>
</feature>
<comment type="caution">
    <text evidence="4">The sequence shown here is derived from an EMBL/GenBank/DDBJ whole genome shotgun (WGS) entry which is preliminary data.</text>
</comment>
<feature type="transmembrane region" description="Helical" evidence="2">
    <location>
        <begin position="375"/>
        <end position="398"/>
    </location>
</feature>
<dbReference type="PROSITE" id="PS50076">
    <property type="entry name" value="DNAJ_2"/>
    <property type="match status" value="1"/>
</dbReference>
<dbReference type="InterPro" id="IPR036869">
    <property type="entry name" value="J_dom_sf"/>
</dbReference>
<evidence type="ECO:0000313" key="5">
    <source>
        <dbReference type="Proteomes" id="UP000663992"/>
    </source>
</evidence>
<evidence type="ECO:0000259" key="3">
    <source>
        <dbReference type="PROSITE" id="PS50076"/>
    </source>
</evidence>
<dbReference type="EMBL" id="JAFKCS010000071">
    <property type="protein sequence ID" value="MBN7822467.1"/>
    <property type="molecule type" value="Genomic_DNA"/>
</dbReference>
<dbReference type="RefSeq" id="WP_206596392.1">
    <property type="nucleotide sequence ID" value="NZ_JAFKCS010000071.1"/>
</dbReference>
<evidence type="ECO:0000313" key="4">
    <source>
        <dbReference type="EMBL" id="MBN7822467.1"/>
    </source>
</evidence>
<evidence type="ECO:0000256" key="2">
    <source>
        <dbReference type="SAM" id="Phobius"/>
    </source>
</evidence>
<dbReference type="SUPFAM" id="SSF46565">
    <property type="entry name" value="Chaperone J-domain"/>
    <property type="match status" value="1"/>
</dbReference>
<dbReference type="Gene3D" id="1.10.287.110">
    <property type="entry name" value="DnaJ domain"/>
    <property type="match status" value="1"/>
</dbReference>
<feature type="domain" description="J" evidence="3">
    <location>
        <begin position="2"/>
        <end position="53"/>
    </location>
</feature>
<keyword evidence="2" id="KW-0472">Membrane</keyword>